<protein>
    <submittedName>
        <fullName evidence="1">Uncharacterized protein</fullName>
    </submittedName>
</protein>
<reference evidence="1" key="1">
    <citation type="submission" date="2022-02" db="EMBL/GenBank/DDBJ databases">
        <title>Plant Genome Project.</title>
        <authorList>
            <person name="Zhang R.-G."/>
        </authorList>
    </citation>
    <scope>NUCLEOTIDE SEQUENCE</scope>
    <source>
        <strain evidence="1">AT1</strain>
    </source>
</reference>
<name>A0ACC0LG84_RHOML</name>
<sequence length="334" mass="37528">MPLHRPGTIISSNLFSPISSLPRAKLLKTLGQQPRLRPRQSCAYYSGTPAARATVASQIQIRAKKSRTATAQFSLSGNYPYHKFCYKEHYRPKCDVCKHFISTNVAGLIKYRAHPFWVQKYCLFHEHDGTPRCCSCERMEVASVRLRLHTNQQLDCWTVEAAIAEACNRRMHAKAVCLQQQLQSEHSCKGPSENQIKLHSDQVKADCYGKFQAEEPDEAACMPSNSDLHEWGQSNLMDTIPRAGSGSSQAFSSRSLHPSSQFLSRFNFIPGNVGFRATSLGSSRQGLDYEDLGSRNLGSHPTATGFSERLQCDQDTSDLNVARDFKNRVELNFF</sequence>
<evidence type="ECO:0000313" key="1">
    <source>
        <dbReference type="EMBL" id="KAI8527387.1"/>
    </source>
</evidence>
<accession>A0ACC0LG84</accession>
<dbReference type="EMBL" id="CM046399">
    <property type="protein sequence ID" value="KAI8527387.1"/>
    <property type="molecule type" value="Genomic_DNA"/>
</dbReference>
<comment type="caution">
    <text evidence="1">The sequence shown here is derived from an EMBL/GenBank/DDBJ whole genome shotgun (WGS) entry which is preliminary data.</text>
</comment>
<organism evidence="1 2">
    <name type="scientific">Rhododendron molle</name>
    <name type="common">Chinese azalea</name>
    <name type="synonym">Azalea mollis</name>
    <dbReference type="NCBI Taxonomy" id="49168"/>
    <lineage>
        <taxon>Eukaryota</taxon>
        <taxon>Viridiplantae</taxon>
        <taxon>Streptophyta</taxon>
        <taxon>Embryophyta</taxon>
        <taxon>Tracheophyta</taxon>
        <taxon>Spermatophyta</taxon>
        <taxon>Magnoliopsida</taxon>
        <taxon>eudicotyledons</taxon>
        <taxon>Gunneridae</taxon>
        <taxon>Pentapetalae</taxon>
        <taxon>asterids</taxon>
        <taxon>Ericales</taxon>
        <taxon>Ericaceae</taxon>
        <taxon>Ericoideae</taxon>
        <taxon>Rhodoreae</taxon>
        <taxon>Rhododendron</taxon>
    </lineage>
</organism>
<keyword evidence="2" id="KW-1185">Reference proteome</keyword>
<evidence type="ECO:0000313" key="2">
    <source>
        <dbReference type="Proteomes" id="UP001062846"/>
    </source>
</evidence>
<proteinExistence type="predicted"/>
<gene>
    <name evidence="1" type="ORF">RHMOL_Rhmol12G0071200</name>
</gene>
<dbReference type="Proteomes" id="UP001062846">
    <property type="component" value="Chromosome 12"/>
</dbReference>